<sequence>MREDVEITLRGKDATGDSLITSIISMPQSSSNISAGVLMSLENITLAIGSVVGTDSVEGTGVEARVRYTAPSDMQSDLEWKAQFMYSVTNTQGESAEATVIIRDQSSWTPEDKVKP</sequence>
<keyword evidence="2" id="KW-1185">Reference proteome</keyword>
<proteinExistence type="predicted"/>
<evidence type="ECO:0000313" key="2">
    <source>
        <dbReference type="Proteomes" id="UP001190700"/>
    </source>
</evidence>
<dbReference type="AlphaFoldDB" id="A0AAE0F0S4"/>
<evidence type="ECO:0000313" key="1">
    <source>
        <dbReference type="EMBL" id="KAK3247866.1"/>
    </source>
</evidence>
<accession>A0AAE0F0S4</accession>
<dbReference type="EMBL" id="LGRX02028596">
    <property type="protein sequence ID" value="KAK3247866.1"/>
    <property type="molecule type" value="Genomic_DNA"/>
</dbReference>
<name>A0AAE0F0S4_9CHLO</name>
<reference evidence="1 2" key="1">
    <citation type="journal article" date="2015" name="Genome Biol. Evol.">
        <title>Comparative Genomics of a Bacterivorous Green Alga Reveals Evolutionary Causalities and Consequences of Phago-Mixotrophic Mode of Nutrition.</title>
        <authorList>
            <person name="Burns J.A."/>
            <person name="Paasch A."/>
            <person name="Narechania A."/>
            <person name="Kim E."/>
        </authorList>
    </citation>
    <scope>NUCLEOTIDE SEQUENCE [LARGE SCALE GENOMIC DNA]</scope>
    <source>
        <strain evidence="1 2">PLY_AMNH</strain>
    </source>
</reference>
<comment type="caution">
    <text evidence="1">The sequence shown here is derived from an EMBL/GenBank/DDBJ whole genome shotgun (WGS) entry which is preliminary data.</text>
</comment>
<protein>
    <submittedName>
        <fullName evidence="1">Uncharacterized protein</fullName>
    </submittedName>
</protein>
<dbReference type="Proteomes" id="UP001190700">
    <property type="component" value="Unassembled WGS sequence"/>
</dbReference>
<gene>
    <name evidence="1" type="ORF">CYMTET_42649</name>
</gene>
<organism evidence="1 2">
    <name type="scientific">Cymbomonas tetramitiformis</name>
    <dbReference type="NCBI Taxonomy" id="36881"/>
    <lineage>
        <taxon>Eukaryota</taxon>
        <taxon>Viridiplantae</taxon>
        <taxon>Chlorophyta</taxon>
        <taxon>Pyramimonadophyceae</taxon>
        <taxon>Pyramimonadales</taxon>
        <taxon>Pyramimonadaceae</taxon>
        <taxon>Cymbomonas</taxon>
    </lineage>
</organism>